<protein>
    <recommendedName>
        <fullName evidence="4">Replication protein A C-terminal domain-containing protein</fullName>
    </recommendedName>
</protein>
<name>A0A4Y7Q1G5_9AGAM</name>
<dbReference type="EMBL" id="ML170180">
    <property type="protein sequence ID" value="TDL21483.1"/>
    <property type="molecule type" value="Genomic_DNA"/>
</dbReference>
<proteinExistence type="predicted"/>
<evidence type="ECO:0000256" key="1">
    <source>
        <dbReference type="SAM" id="MobiDB-lite"/>
    </source>
</evidence>
<dbReference type="Proteomes" id="UP000294933">
    <property type="component" value="Unassembled WGS sequence"/>
</dbReference>
<dbReference type="Gene3D" id="1.10.10.10">
    <property type="entry name" value="Winged helix-like DNA-binding domain superfamily/Winged helix DNA-binding domain"/>
    <property type="match status" value="1"/>
</dbReference>
<accession>A0A4Y7Q1G5</accession>
<dbReference type="OrthoDB" id="25571at2759"/>
<evidence type="ECO:0000313" key="3">
    <source>
        <dbReference type="Proteomes" id="UP000294933"/>
    </source>
</evidence>
<dbReference type="VEuPathDB" id="FungiDB:BD410DRAFT_293079"/>
<reference evidence="2 3" key="1">
    <citation type="submission" date="2018-06" db="EMBL/GenBank/DDBJ databases">
        <title>A transcriptomic atlas of mushroom development highlights an independent origin of complex multicellularity.</title>
        <authorList>
            <consortium name="DOE Joint Genome Institute"/>
            <person name="Krizsan K."/>
            <person name="Almasi E."/>
            <person name="Merenyi Z."/>
            <person name="Sahu N."/>
            <person name="Viragh M."/>
            <person name="Koszo T."/>
            <person name="Mondo S."/>
            <person name="Kiss B."/>
            <person name="Balint B."/>
            <person name="Kues U."/>
            <person name="Barry K."/>
            <person name="Hegedus J.C."/>
            <person name="Henrissat B."/>
            <person name="Johnson J."/>
            <person name="Lipzen A."/>
            <person name="Ohm R."/>
            <person name="Nagy I."/>
            <person name="Pangilinan J."/>
            <person name="Yan J."/>
            <person name="Xiong Y."/>
            <person name="Grigoriev I.V."/>
            <person name="Hibbett D.S."/>
            <person name="Nagy L.G."/>
        </authorList>
    </citation>
    <scope>NUCLEOTIDE SEQUENCE [LARGE SCALE GENOMIC DNA]</scope>
    <source>
        <strain evidence="2 3">SZMC22713</strain>
    </source>
</reference>
<feature type="compositionally biased region" description="Acidic residues" evidence="1">
    <location>
        <begin position="70"/>
        <end position="89"/>
    </location>
</feature>
<dbReference type="InterPro" id="IPR036388">
    <property type="entry name" value="WH-like_DNA-bd_sf"/>
</dbReference>
<organism evidence="2 3">
    <name type="scientific">Rickenella mellea</name>
    <dbReference type="NCBI Taxonomy" id="50990"/>
    <lineage>
        <taxon>Eukaryota</taxon>
        <taxon>Fungi</taxon>
        <taxon>Dikarya</taxon>
        <taxon>Basidiomycota</taxon>
        <taxon>Agaricomycotina</taxon>
        <taxon>Agaricomycetes</taxon>
        <taxon>Hymenochaetales</taxon>
        <taxon>Rickenellaceae</taxon>
        <taxon>Rickenella</taxon>
    </lineage>
</organism>
<dbReference type="AlphaFoldDB" id="A0A4Y7Q1G5"/>
<sequence>MSMALQTKKADAIDGLVMQSQNLYLTPSQPQLSSPPRVMTFMSSERILSSPLQNSPAQVPVGQLAKPADGEETEIDEDEHMEDDDESDDRGDAITINTTSSDDDDYMKEDLHQPIVLSETESDLSGDYHTSREEASPYIHTVDLIEPEVETTHRDPMSHLTTLERAILLLLLNAKGNGGAEGPSRGVHVAAITRAVKHKSERPEDVSDAMDNLLDYGLIATTIDVLHYEPVHLPDRPRALSA</sequence>
<evidence type="ECO:0000313" key="2">
    <source>
        <dbReference type="EMBL" id="TDL21483.1"/>
    </source>
</evidence>
<gene>
    <name evidence="2" type="ORF">BD410DRAFT_293079</name>
</gene>
<evidence type="ECO:0008006" key="4">
    <source>
        <dbReference type="Google" id="ProtNLM"/>
    </source>
</evidence>
<keyword evidence="3" id="KW-1185">Reference proteome</keyword>
<feature type="region of interest" description="Disordered" evidence="1">
    <location>
        <begin position="49"/>
        <end position="106"/>
    </location>
</feature>